<evidence type="ECO:0000313" key="10">
    <source>
        <dbReference type="Proteomes" id="UP001299235"/>
    </source>
</evidence>
<keyword evidence="3" id="KW-0633">Potassium transport</keyword>
<dbReference type="PANTHER" id="PTHR43833">
    <property type="entry name" value="POTASSIUM CHANNEL PROTEIN 2-RELATED-RELATED"/>
    <property type="match status" value="1"/>
</dbReference>
<evidence type="ECO:0000259" key="8">
    <source>
        <dbReference type="PROSITE" id="PS51202"/>
    </source>
</evidence>
<keyword evidence="5" id="KW-0520">NAD</keyword>
<dbReference type="InterPro" id="IPR003148">
    <property type="entry name" value="RCK_N"/>
</dbReference>
<reference evidence="9 10" key="1">
    <citation type="submission" date="2021-10" db="EMBL/GenBank/DDBJ databases">
        <title>Anaerobic single-cell dispensing facilitates the cultivation of human gut bacteria.</title>
        <authorList>
            <person name="Afrizal A."/>
        </authorList>
    </citation>
    <scope>NUCLEOTIDE SEQUENCE [LARGE SCALE GENOMIC DNA]</scope>
    <source>
        <strain evidence="9 10">CLA-AA-H246</strain>
    </source>
</reference>
<dbReference type="InterPro" id="IPR036721">
    <property type="entry name" value="RCK_C_sf"/>
</dbReference>
<evidence type="ECO:0000256" key="2">
    <source>
        <dbReference type="ARBA" id="ARBA00022448"/>
    </source>
</evidence>
<dbReference type="PROSITE" id="PS51201">
    <property type="entry name" value="RCK_N"/>
    <property type="match status" value="2"/>
</dbReference>
<keyword evidence="4" id="KW-0630">Potassium</keyword>
<dbReference type="PROSITE" id="PS51202">
    <property type="entry name" value="RCK_C"/>
    <property type="match status" value="2"/>
</dbReference>
<evidence type="ECO:0000259" key="7">
    <source>
        <dbReference type="PROSITE" id="PS51201"/>
    </source>
</evidence>
<name>A0ABS8EXH8_9FIRM</name>
<feature type="domain" description="RCK N-terminal" evidence="7">
    <location>
        <begin position="255"/>
        <end position="373"/>
    </location>
</feature>
<dbReference type="NCBIfam" id="NF007041">
    <property type="entry name" value="PRK09496.3-4"/>
    <property type="match status" value="1"/>
</dbReference>
<dbReference type="InterPro" id="IPR006037">
    <property type="entry name" value="RCK_C"/>
</dbReference>
<dbReference type="Proteomes" id="UP001299235">
    <property type="component" value="Unassembled WGS sequence"/>
</dbReference>
<feature type="domain" description="RCK C-terminal" evidence="8">
    <location>
        <begin position="399"/>
        <end position="480"/>
    </location>
</feature>
<feature type="domain" description="RCK N-terminal" evidence="7">
    <location>
        <begin position="26"/>
        <end position="141"/>
    </location>
</feature>
<evidence type="ECO:0000256" key="4">
    <source>
        <dbReference type="ARBA" id="ARBA00022958"/>
    </source>
</evidence>
<dbReference type="SUPFAM" id="SSF51735">
    <property type="entry name" value="NAD(P)-binding Rossmann-fold domains"/>
    <property type="match status" value="2"/>
</dbReference>
<organism evidence="9 10">
    <name type="scientific">Hominisplanchenecus faecis</name>
    <dbReference type="NCBI Taxonomy" id="2885351"/>
    <lineage>
        <taxon>Bacteria</taxon>
        <taxon>Bacillati</taxon>
        <taxon>Bacillota</taxon>
        <taxon>Clostridia</taxon>
        <taxon>Lachnospirales</taxon>
        <taxon>Lachnospiraceae</taxon>
        <taxon>Hominisplanchenecus</taxon>
    </lineage>
</organism>
<dbReference type="SUPFAM" id="SSF116726">
    <property type="entry name" value="TrkA C-terminal domain-like"/>
    <property type="match status" value="2"/>
</dbReference>
<proteinExistence type="predicted"/>
<dbReference type="Gene3D" id="3.30.70.1450">
    <property type="entry name" value="Regulator of K+ conductance, C-terminal domain"/>
    <property type="match status" value="2"/>
</dbReference>
<evidence type="ECO:0000256" key="3">
    <source>
        <dbReference type="ARBA" id="ARBA00022538"/>
    </source>
</evidence>
<evidence type="ECO:0000256" key="1">
    <source>
        <dbReference type="ARBA" id="ARBA00017378"/>
    </source>
</evidence>
<evidence type="ECO:0000313" key="9">
    <source>
        <dbReference type="EMBL" id="MCC2149897.1"/>
    </source>
</evidence>
<dbReference type="PANTHER" id="PTHR43833:SF5">
    <property type="entry name" value="TRK SYSTEM POTASSIUM UPTAKE PROTEIN TRKA"/>
    <property type="match status" value="1"/>
</dbReference>
<dbReference type="NCBIfam" id="NF007031">
    <property type="entry name" value="PRK09496.1-2"/>
    <property type="match status" value="1"/>
</dbReference>
<dbReference type="Gene3D" id="3.40.50.720">
    <property type="entry name" value="NAD(P)-binding Rossmann-like Domain"/>
    <property type="match status" value="2"/>
</dbReference>
<dbReference type="EMBL" id="JAJEQE010000046">
    <property type="protein sequence ID" value="MCC2149897.1"/>
    <property type="molecule type" value="Genomic_DNA"/>
</dbReference>
<dbReference type="InterPro" id="IPR050721">
    <property type="entry name" value="Trk_Ktr_HKT_K-transport"/>
</dbReference>
<protein>
    <recommendedName>
        <fullName evidence="1">Trk system potassium uptake protein TrkA</fullName>
    </recommendedName>
</protein>
<dbReference type="Pfam" id="PF02254">
    <property type="entry name" value="TrkA_N"/>
    <property type="match status" value="2"/>
</dbReference>
<dbReference type="NCBIfam" id="NF007039">
    <property type="entry name" value="PRK09496.3-2"/>
    <property type="match status" value="1"/>
</dbReference>
<keyword evidence="2" id="KW-0813">Transport</keyword>
<evidence type="ECO:0000256" key="6">
    <source>
        <dbReference type="ARBA" id="ARBA00023065"/>
    </source>
</evidence>
<dbReference type="PRINTS" id="PR00335">
    <property type="entry name" value="KUPTAKETRKA"/>
</dbReference>
<gene>
    <name evidence="9" type="primary">trkA</name>
    <name evidence="9" type="ORF">LKD42_11645</name>
</gene>
<dbReference type="Pfam" id="PF02080">
    <property type="entry name" value="TrkA_C"/>
    <property type="match status" value="2"/>
</dbReference>
<keyword evidence="10" id="KW-1185">Reference proteome</keyword>
<dbReference type="InterPro" id="IPR036291">
    <property type="entry name" value="NAD(P)-bd_dom_sf"/>
</dbReference>
<sequence length="481" mass="53181">MAVFGLPVFGERKEIEKQKIQGEEKEMKIIIVGCGKVGATLAEQLSNEGNDIVIVDKDAEKVQDISNACDIMGVVGSGSSHNVQLEAGIREANLLIAVTGSDELNLLCCLIAKKAGNGCQTIARVRNPEYSQEVHFIREELGMAMVINPEQAAASEMARILRFPSAIKIETFANGHIELLQFRIGANSVLNNMRIADMGAKIHCEVLVCTVVRGDQVIIPDGNVVLQERDIVSIVAPPKMASQFFKKIKVQTDQVRDTLIIGGSTTAYYLAKQLLTMGIDVKIIDKNRERCEELSDLLPKATIICGEGTDQDVLMEEGVNWMDSFVTLTDVDEENILLSLFAKEHAPKIKSITKVNNTTFDEVINKLDLDSIIYPKYVTAEYIVRYVRAMKNTIGSNVETLYRLVNNRVEALEFVIRQSSPILDIPLEKLSLKKNLLIASIYRDGVLIMPNGQDVMSIGDKVIVVTTNQGLDDISDIVKER</sequence>
<feature type="domain" description="RCK C-terminal" evidence="8">
    <location>
        <begin position="167"/>
        <end position="251"/>
    </location>
</feature>
<dbReference type="NCBIfam" id="NF007033">
    <property type="entry name" value="PRK09496.1-5"/>
    <property type="match status" value="1"/>
</dbReference>
<dbReference type="InterPro" id="IPR006036">
    <property type="entry name" value="K_uptake_TrkA"/>
</dbReference>
<comment type="caution">
    <text evidence="9">The sequence shown here is derived from an EMBL/GenBank/DDBJ whole genome shotgun (WGS) entry which is preliminary data.</text>
</comment>
<keyword evidence="6" id="KW-0406">Ion transport</keyword>
<evidence type="ECO:0000256" key="5">
    <source>
        <dbReference type="ARBA" id="ARBA00023027"/>
    </source>
</evidence>
<accession>A0ABS8EXH8</accession>